<keyword evidence="2" id="KW-0648">Protein biosynthesis</keyword>
<evidence type="ECO:0000313" key="5">
    <source>
        <dbReference type="Proteomes" id="UP000182508"/>
    </source>
</evidence>
<dbReference type="GO" id="GO:0006412">
    <property type="term" value="P:translation"/>
    <property type="evidence" value="ECO:0007669"/>
    <property type="project" value="UniProtKB-KW"/>
</dbReference>
<dbReference type="RefSeq" id="WP_074486351.1">
    <property type="nucleotide sequence ID" value="NZ_FMXP01000024.1"/>
</dbReference>
<dbReference type="PANTHER" id="PTHR31423">
    <property type="entry name" value="YBAK DOMAIN-CONTAINING PROTEIN"/>
    <property type="match status" value="1"/>
</dbReference>
<accession>A0A1G6CN64</accession>
<sequence>MTYLENRFGITEAAVYQLLTENGINYKVIEHHPITRVSEVNFTFEGQALKNLLLTNRKETCFYLLVTSADKEVDLKVVAGQLDSGRLHFASADLVMETLGLPVGTVSPFALLFPPEKAVKLVLDVAINQQNTLGFHPARNDKTLLLTYPDFIKLFIEQISLVKTR</sequence>
<evidence type="ECO:0000259" key="3">
    <source>
        <dbReference type="Pfam" id="PF04073"/>
    </source>
</evidence>
<keyword evidence="5" id="KW-1185">Reference proteome</keyword>
<dbReference type="GO" id="GO:0002161">
    <property type="term" value="F:aminoacyl-tRNA deacylase activity"/>
    <property type="evidence" value="ECO:0007669"/>
    <property type="project" value="InterPro"/>
</dbReference>
<dbReference type="InterPro" id="IPR007214">
    <property type="entry name" value="YbaK/aa-tRNA-synth-assoc-dom"/>
</dbReference>
<evidence type="ECO:0000313" key="4">
    <source>
        <dbReference type="EMBL" id="SDB34326.1"/>
    </source>
</evidence>
<dbReference type="InterPro" id="IPR040285">
    <property type="entry name" value="ProX/PRXD1"/>
</dbReference>
<protein>
    <submittedName>
        <fullName evidence="4">Ala-tRNA(Pro) deacylase</fullName>
    </submittedName>
</protein>
<dbReference type="eggNOG" id="COG3760">
    <property type="taxonomic scope" value="Bacteria"/>
</dbReference>
<dbReference type="AlphaFoldDB" id="A0A1G6CN64"/>
<reference evidence="4 5" key="1">
    <citation type="submission" date="2016-10" db="EMBL/GenBank/DDBJ databases">
        <authorList>
            <person name="de Groot N.N."/>
        </authorList>
    </citation>
    <scope>NUCLEOTIDE SEQUENCE [LARGE SCALE GENOMIC DNA]</scope>
    <source>
        <strain evidence="4 5">A-4</strain>
    </source>
</reference>
<dbReference type="PANTHER" id="PTHR31423:SF3">
    <property type="entry name" value="PROLYL-TRNA SYNTHETASE ASSOCIATED DOMAIN-CONTAINING PROTEIN 1-RELATED"/>
    <property type="match status" value="1"/>
</dbReference>
<name>A0A1G6CN64_9STRE</name>
<dbReference type="SUPFAM" id="SSF55826">
    <property type="entry name" value="YbaK/ProRS associated domain"/>
    <property type="match status" value="1"/>
</dbReference>
<dbReference type="STRING" id="439219.SAMN02910293_01693"/>
<gene>
    <name evidence="4" type="ORF">SAMN02910293_01693</name>
</gene>
<dbReference type="EMBL" id="FMXP01000024">
    <property type="protein sequence ID" value="SDB34326.1"/>
    <property type="molecule type" value="Genomic_DNA"/>
</dbReference>
<dbReference type="Proteomes" id="UP000182508">
    <property type="component" value="Unassembled WGS sequence"/>
</dbReference>
<dbReference type="Gene3D" id="3.90.960.10">
    <property type="entry name" value="YbaK/aminoacyl-tRNA synthetase-associated domain"/>
    <property type="match status" value="1"/>
</dbReference>
<comment type="similarity">
    <text evidence="1">Belongs to the PRORSD1 family.</text>
</comment>
<evidence type="ECO:0000256" key="1">
    <source>
        <dbReference type="ARBA" id="ARBA00010201"/>
    </source>
</evidence>
<dbReference type="InterPro" id="IPR036754">
    <property type="entry name" value="YbaK/aa-tRNA-synt-asso_dom_sf"/>
</dbReference>
<feature type="domain" description="YbaK/aminoacyl-tRNA synthetase-associated" evidence="3">
    <location>
        <begin position="44"/>
        <end position="154"/>
    </location>
</feature>
<dbReference type="Pfam" id="PF04073">
    <property type="entry name" value="tRNA_edit"/>
    <property type="match status" value="1"/>
</dbReference>
<organism evidence="4 5">
    <name type="scientific">Streptococcus henryi</name>
    <dbReference type="NCBI Taxonomy" id="439219"/>
    <lineage>
        <taxon>Bacteria</taxon>
        <taxon>Bacillati</taxon>
        <taxon>Bacillota</taxon>
        <taxon>Bacilli</taxon>
        <taxon>Lactobacillales</taxon>
        <taxon>Streptococcaceae</taxon>
        <taxon>Streptococcus</taxon>
    </lineage>
</organism>
<evidence type="ECO:0000256" key="2">
    <source>
        <dbReference type="ARBA" id="ARBA00022917"/>
    </source>
</evidence>
<proteinExistence type="inferred from homology"/>